<protein>
    <submittedName>
        <fullName evidence="2">Uncharacterized protein</fullName>
    </submittedName>
</protein>
<evidence type="ECO:0000313" key="3">
    <source>
        <dbReference type="Proteomes" id="UP001066276"/>
    </source>
</evidence>
<evidence type="ECO:0000313" key="2">
    <source>
        <dbReference type="EMBL" id="KAJ1085730.1"/>
    </source>
</evidence>
<proteinExistence type="predicted"/>
<sequence>MVLGQAGPGETSGNIVPDPEVVFTSPGRTVGEAPMGLFKSLQHHGKVATTSGGRAREPDDGVIKEDDFTRLLRLGAGNQEDATR</sequence>
<dbReference type="Proteomes" id="UP001066276">
    <property type="component" value="Chromosome 12"/>
</dbReference>
<dbReference type="EMBL" id="JANPWB010000016">
    <property type="protein sequence ID" value="KAJ1085730.1"/>
    <property type="molecule type" value="Genomic_DNA"/>
</dbReference>
<keyword evidence="3" id="KW-1185">Reference proteome</keyword>
<dbReference type="AlphaFoldDB" id="A0AAV7LDS7"/>
<evidence type="ECO:0000256" key="1">
    <source>
        <dbReference type="SAM" id="MobiDB-lite"/>
    </source>
</evidence>
<name>A0AAV7LDS7_PLEWA</name>
<feature type="region of interest" description="Disordered" evidence="1">
    <location>
        <begin position="1"/>
        <end position="21"/>
    </location>
</feature>
<comment type="caution">
    <text evidence="2">The sequence shown here is derived from an EMBL/GenBank/DDBJ whole genome shotgun (WGS) entry which is preliminary data.</text>
</comment>
<organism evidence="2 3">
    <name type="scientific">Pleurodeles waltl</name>
    <name type="common">Iberian ribbed newt</name>
    <dbReference type="NCBI Taxonomy" id="8319"/>
    <lineage>
        <taxon>Eukaryota</taxon>
        <taxon>Metazoa</taxon>
        <taxon>Chordata</taxon>
        <taxon>Craniata</taxon>
        <taxon>Vertebrata</taxon>
        <taxon>Euteleostomi</taxon>
        <taxon>Amphibia</taxon>
        <taxon>Batrachia</taxon>
        <taxon>Caudata</taxon>
        <taxon>Salamandroidea</taxon>
        <taxon>Salamandridae</taxon>
        <taxon>Pleurodelinae</taxon>
        <taxon>Pleurodeles</taxon>
    </lineage>
</organism>
<accession>A0AAV7LDS7</accession>
<reference evidence="2" key="1">
    <citation type="journal article" date="2022" name="bioRxiv">
        <title>Sequencing and chromosome-scale assembly of the giantPleurodeles waltlgenome.</title>
        <authorList>
            <person name="Brown T."/>
            <person name="Elewa A."/>
            <person name="Iarovenko S."/>
            <person name="Subramanian E."/>
            <person name="Araus A.J."/>
            <person name="Petzold A."/>
            <person name="Susuki M."/>
            <person name="Suzuki K.-i.T."/>
            <person name="Hayashi T."/>
            <person name="Toyoda A."/>
            <person name="Oliveira C."/>
            <person name="Osipova E."/>
            <person name="Leigh N.D."/>
            <person name="Simon A."/>
            <person name="Yun M.H."/>
        </authorList>
    </citation>
    <scope>NUCLEOTIDE SEQUENCE</scope>
    <source>
        <strain evidence="2">20211129_DDA</strain>
        <tissue evidence="2">Liver</tissue>
    </source>
</reference>
<gene>
    <name evidence="2" type="ORF">NDU88_005855</name>
</gene>